<dbReference type="GO" id="GO:0005741">
    <property type="term" value="C:mitochondrial outer membrane"/>
    <property type="evidence" value="ECO:0007669"/>
    <property type="project" value="InterPro"/>
</dbReference>
<keyword evidence="5" id="KW-0496">Mitochondrion</keyword>
<dbReference type="Gene3D" id="1.10.1410.40">
    <property type="match status" value="1"/>
</dbReference>
<proteinExistence type="inferred from homology"/>
<dbReference type="Gene3D" id="3.30.460.90">
    <property type="match status" value="1"/>
</dbReference>
<dbReference type="GO" id="GO:0007005">
    <property type="term" value="P:mitochondrion organization"/>
    <property type="evidence" value="ECO:0007669"/>
    <property type="project" value="InterPro"/>
</dbReference>
<comment type="subunit">
    <text evidence="5">Component of the uniplex complex. Interacts (via the transmembrane region) with MCU (via the first transmembrane region); the interaction is direct.</text>
</comment>
<comment type="function">
    <text evidence="5">Essential regulatory subunit of the mitochondrial calcium uniporter complex (uniplex), a complex that mediates calcium uptake into mitochondria.</text>
</comment>
<dbReference type="FunCoup" id="C3YF93">
    <property type="interactions" value="316"/>
</dbReference>
<dbReference type="AlphaFoldDB" id="C3YF93"/>
<comment type="subcellular location">
    <subcellularLocation>
        <location evidence="1">Membrane</location>
        <topology evidence="1">Single-pass membrane protein</topology>
    </subcellularLocation>
    <subcellularLocation>
        <location evidence="5">Mitochondrion inner membrane</location>
        <topology evidence="5">Single-pass membrane protein</topology>
    </subcellularLocation>
</comment>
<evidence type="ECO:0000256" key="6">
    <source>
        <dbReference type="SAM" id="MobiDB-lite"/>
    </source>
</evidence>
<feature type="region of interest" description="Disordered" evidence="6">
    <location>
        <begin position="40"/>
        <end position="101"/>
    </location>
</feature>
<dbReference type="Pfam" id="PF21297">
    <property type="entry name" value="MID51-like_C"/>
    <property type="match status" value="1"/>
</dbReference>
<feature type="domain" description="Mitochondrial dynamics protein MID51-like C-terminal" evidence="7">
    <location>
        <begin position="123"/>
        <end position="326"/>
    </location>
</feature>
<keyword evidence="5" id="KW-0813">Transport</keyword>
<dbReference type="InterPro" id="IPR018782">
    <property type="entry name" value="MCU_reg"/>
</dbReference>
<dbReference type="SMART" id="SM01265">
    <property type="entry name" value="Mab-21"/>
    <property type="match status" value="1"/>
</dbReference>
<dbReference type="PANTHER" id="PTHR16451">
    <property type="entry name" value="MITOCHONDRIAL DYNAMICS PROTEINS 49/51 FAMILY MEMBER"/>
    <property type="match status" value="1"/>
</dbReference>
<keyword evidence="3" id="KW-1133">Transmembrane helix</keyword>
<keyword evidence="2" id="KW-0812">Transmembrane</keyword>
<dbReference type="EMBL" id="GG666508">
    <property type="protein sequence ID" value="EEN61095.1"/>
    <property type="molecule type" value="Genomic_DNA"/>
</dbReference>
<gene>
    <name evidence="8" type="ORF">BRAFLDRAFT_124144</name>
</gene>
<dbReference type="InterPro" id="IPR045909">
    <property type="entry name" value="MID49/MID51"/>
</dbReference>
<dbReference type="GO" id="GO:0036444">
    <property type="term" value="P:calcium import into the mitochondrion"/>
    <property type="evidence" value="ECO:0007669"/>
    <property type="project" value="UniProtKB-UniRule"/>
</dbReference>
<comment type="similarity">
    <text evidence="5">Belongs to the SMDT1/EMRE family.</text>
</comment>
<dbReference type="InterPro" id="IPR049097">
    <property type="entry name" value="MID51-like_C"/>
</dbReference>
<name>C3YF93_BRAFL</name>
<keyword evidence="5" id="KW-0106">Calcium</keyword>
<reference evidence="8" key="1">
    <citation type="journal article" date="2008" name="Nature">
        <title>The amphioxus genome and the evolution of the chordate karyotype.</title>
        <authorList>
            <consortium name="US DOE Joint Genome Institute (JGI-PGF)"/>
            <person name="Putnam N.H."/>
            <person name="Butts T."/>
            <person name="Ferrier D.E.K."/>
            <person name="Furlong R.F."/>
            <person name="Hellsten U."/>
            <person name="Kawashima T."/>
            <person name="Robinson-Rechavi M."/>
            <person name="Shoguchi E."/>
            <person name="Terry A."/>
            <person name="Yu J.-K."/>
            <person name="Benito-Gutierrez E.L."/>
            <person name="Dubchak I."/>
            <person name="Garcia-Fernandez J."/>
            <person name="Gibson-Brown J.J."/>
            <person name="Grigoriev I.V."/>
            <person name="Horton A.C."/>
            <person name="de Jong P.J."/>
            <person name="Jurka J."/>
            <person name="Kapitonov V.V."/>
            <person name="Kohara Y."/>
            <person name="Kuroki Y."/>
            <person name="Lindquist E."/>
            <person name="Lucas S."/>
            <person name="Osoegawa K."/>
            <person name="Pennacchio L.A."/>
            <person name="Salamov A.A."/>
            <person name="Satou Y."/>
            <person name="Sauka-Spengler T."/>
            <person name="Schmutz J."/>
            <person name="Shin-I T."/>
            <person name="Toyoda A."/>
            <person name="Bronner-Fraser M."/>
            <person name="Fujiyama A."/>
            <person name="Holland L.Z."/>
            <person name="Holland P.W.H."/>
            <person name="Satoh N."/>
            <person name="Rokhsar D.S."/>
        </authorList>
    </citation>
    <scope>NUCLEOTIDE SEQUENCE [LARGE SCALE GENOMIC DNA]</scope>
    <source>
        <strain evidence="8">S238N-H82</strain>
        <tissue evidence="8">Testes</tissue>
    </source>
</reference>
<keyword evidence="5" id="KW-0999">Mitochondrion inner membrane</keyword>
<feature type="compositionally biased region" description="Basic and acidic residues" evidence="6">
    <location>
        <begin position="45"/>
        <end position="81"/>
    </location>
</feature>
<dbReference type="Pfam" id="PF10161">
    <property type="entry name" value="DDDD"/>
    <property type="match status" value="1"/>
</dbReference>
<dbReference type="GO" id="GO:0051560">
    <property type="term" value="P:mitochondrial calcium ion homeostasis"/>
    <property type="evidence" value="ECO:0007669"/>
    <property type="project" value="UniProtKB-UniRule"/>
</dbReference>
<protein>
    <recommendedName>
        <fullName evidence="5">Essential MCU regulator, mitochondrial</fullName>
    </recommendedName>
    <alternativeName>
        <fullName evidence="5">Single-pass membrane protein with aspartate-rich tail 1, mitochondrial</fullName>
    </alternativeName>
</protein>
<keyword evidence="5" id="KW-0406">Ion transport</keyword>
<evidence type="ECO:0000256" key="5">
    <source>
        <dbReference type="RuleBase" id="RU369077"/>
    </source>
</evidence>
<evidence type="ECO:0000256" key="1">
    <source>
        <dbReference type="ARBA" id="ARBA00004167"/>
    </source>
</evidence>
<dbReference type="GO" id="GO:1990246">
    <property type="term" value="C:uniplex complex"/>
    <property type="evidence" value="ECO:0007669"/>
    <property type="project" value="UniProtKB-UniRule"/>
</dbReference>
<dbReference type="eggNOG" id="KOG4542">
    <property type="taxonomic scope" value="Eukaryota"/>
</dbReference>
<evidence type="ECO:0000313" key="8">
    <source>
        <dbReference type="EMBL" id="EEN61095.1"/>
    </source>
</evidence>
<keyword evidence="4" id="KW-0472">Membrane</keyword>
<dbReference type="InterPro" id="IPR024810">
    <property type="entry name" value="MAB21L/cGLR"/>
</dbReference>
<keyword evidence="5" id="KW-0809">Transit peptide</keyword>
<organism>
    <name type="scientific">Branchiostoma floridae</name>
    <name type="common">Florida lancelet</name>
    <name type="synonym">Amphioxus</name>
    <dbReference type="NCBI Taxonomy" id="7739"/>
    <lineage>
        <taxon>Eukaryota</taxon>
        <taxon>Metazoa</taxon>
        <taxon>Chordata</taxon>
        <taxon>Cephalochordata</taxon>
        <taxon>Leptocardii</taxon>
        <taxon>Amphioxiformes</taxon>
        <taxon>Branchiostomatidae</taxon>
        <taxon>Branchiostoma</taxon>
    </lineage>
</organism>
<evidence type="ECO:0000259" key="7">
    <source>
        <dbReference type="Pfam" id="PF21297"/>
    </source>
</evidence>
<accession>C3YF93</accession>
<evidence type="ECO:0000256" key="3">
    <source>
        <dbReference type="ARBA" id="ARBA00022989"/>
    </source>
</evidence>
<evidence type="ECO:0000256" key="4">
    <source>
        <dbReference type="ARBA" id="ARBA00023136"/>
    </source>
</evidence>
<dbReference type="InParanoid" id="C3YF93"/>
<dbReference type="PANTHER" id="PTHR16451:SF7">
    <property type="entry name" value="MAB-21-LIKE HHH_H2TH-LIKE DOMAIN-CONTAINING PROTEIN"/>
    <property type="match status" value="1"/>
</dbReference>
<keyword evidence="5" id="KW-0109">Calcium transport</keyword>
<sequence length="558" mass="62942">MASTRSRGDGGLMYWGLKVLAGAAGAAVVGAAAWAAKNFYESSDADPRPPGDPRPPADRAWHESEESSDEETREKAKERLPRSNACSPYKRASPKQGKMDRKTLLHKLRRYHDNLVEIPQNEVDMAKEVTQIITAAIRDFIKTKKPELPLGELYPDGHVYDGMKVIRADQTSVMAPMSLDVNMWQLVPGEETVLCVPGWCLIRRQNVDYFPMGTSGWDHFVIGGYLSPRVVMKMFIRMVQESINWPSLSHAFGFQVRPAMRGLTAALDVFYGSDLQHRVHITLTPSIRFENLELVAVPHPAIQRAGRPDGLESHQNLWRESFLEAERIKLETLEDGIGCHRVCLKVIKAVTETNTELRALRYEHLLHLMFHLCDKETRWEPDHLVDRRPGGSRTTWWTGETQLLHVDMLGLRYEHLLHLMFHLCDKETRWEPDHLVDRLMLLCHFLPRGGAAARSADAEQETSKMATLVANLARARVLLARNIAERGLPAARQAVPVRTKITNAAGALLPEPYNIRFGLAKVVAVMVPFIYVGATMSREGAAFLEENDIFVPDDDDDD</sequence>
<evidence type="ECO:0000256" key="2">
    <source>
        <dbReference type="ARBA" id="ARBA00022692"/>
    </source>
</evidence>